<name>A0ACB7PLF4_9PEZI</name>
<sequence>MRLSSLWAVAGLSLAVSARLDLEIGIVHPRNTTFIVAEVFPIVFHIQHLQEIRPPRSELNILWDIMPYGGGVTPGGIWYDSGTIRVSNDTNSKSNYLIATTNVTEWITRSPRDDRFMLQWFFSFDSCGDDNLTGGDLMFNIATEEEIITYEPGEIHRVMDVPECPELEAIIEVRDNTTESQCPLGQVAEPAENHPCYARAARDTYSSILSHASSLAAPTSTTTSATSTSSAGVRPARTVQTALAAACLLGGLAL</sequence>
<dbReference type="Proteomes" id="UP000724584">
    <property type="component" value="Unassembled WGS sequence"/>
</dbReference>
<protein>
    <submittedName>
        <fullName evidence="1">Uncharacterized protein</fullName>
    </submittedName>
</protein>
<gene>
    <name evidence="1" type="ORF">F5144DRAFT_32737</name>
</gene>
<comment type="caution">
    <text evidence="1">The sequence shown here is derived from an EMBL/GenBank/DDBJ whole genome shotgun (WGS) entry which is preliminary data.</text>
</comment>
<keyword evidence="2" id="KW-1185">Reference proteome</keyword>
<accession>A0ACB7PLF4</accession>
<organism evidence="1 2">
    <name type="scientific">Chaetomium tenue</name>
    <dbReference type="NCBI Taxonomy" id="1854479"/>
    <lineage>
        <taxon>Eukaryota</taxon>
        <taxon>Fungi</taxon>
        <taxon>Dikarya</taxon>
        <taxon>Ascomycota</taxon>
        <taxon>Pezizomycotina</taxon>
        <taxon>Sordariomycetes</taxon>
        <taxon>Sordariomycetidae</taxon>
        <taxon>Sordariales</taxon>
        <taxon>Chaetomiaceae</taxon>
        <taxon>Chaetomium</taxon>
    </lineage>
</organism>
<dbReference type="EMBL" id="JAGIZQ010000001">
    <property type="protein sequence ID" value="KAH6650059.1"/>
    <property type="molecule type" value="Genomic_DNA"/>
</dbReference>
<proteinExistence type="predicted"/>
<evidence type="ECO:0000313" key="1">
    <source>
        <dbReference type="EMBL" id="KAH6650059.1"/>
    </source>
</evidence>
<evidence type="ECO:0000313" key="2">
    <source>
        <dbReference type="Proteomes" id="UP000724584"/>
    </source>
</evidence>
<reference evidence="1 2" key="1">
    <citation type="journal article" date="2021" name="Nat. Commun.">
        <title>Genetic determinants of endophytism in the Arabidopsis root mycobiome.</title>
        <authorList>
            <person name="Mesny F."/>
            <person name="Miyauchi S."/>
            <person name="Thiergart T."/>
            <person name="Pickel B."/>
            <person name="Atanasova L."/>
            <person name="Karlsson M."/>
            <person name="Huettel B."/>
            <person name="Barry K.W."/>
            <person name="Haridas S."/>
            <person name="Chen C."/>
            <person name="Bauer D."/>
            <person name="Andreopoulos W."/>
            <person name="Pangilinan J."/>
            <person name="LaButti K."/>
            <person name="Riley R."/>
            <person name="Lipzen A."/>
            <person name="Clum A."/>
            <person name="Drula E."/>
            <person name="Henrissat B."/>
            <person name="Kohler A."/>
            <person name="Grigoriev I.V."/>
            <person name="Martin F.M."/>
            <person name="Hacquard S."/>
        </authorList>
    </citation>
    <scope>NUCLEOTIDE SEQUENCE [LARGE SCALE GENOMIC DNA]</scope>
    <source>
        <strain evidence="1 2">MPI-SDFR-AT-0079</strain>
    </source>
</reference>